<evidence type="ECO:0000313" key="1">
    <source>
        <dbReference type="EMBL" id="KKR23803.1"/>
    </source>
</evidence>
<organism evidence="1 2">
    <name type="scientific">Candidatus Yanofskybacteria bacterium GW2011_GWD2_39_48</name>
    <dbReference type="NCBI Taxonomy" id="1619031"/>
    <lineage>
        <taxon>Bacteria</taxon>
        <taxon>Candidatus Yanofskyibacteriota</taxon>
    </lineage>
</organism>
<proteinExistence type="predicted"/>
<evidence type="ECO:0000313" key="2">
    <source>
        <dbReference type="Proteomes" id="UP000034764"/>
    </source>
</evidence>
<dbReference type="Proteomes" id="UP000034764">
    <property type="component" value="Unassembled WGS sequence"/>
</dbReference>
<dbReference type="AlphaFoldDB" id="A0A0G0P771"/>
<gene>
    <name evidence="1" type="ORF">UT53_C0007G0021</name>
</gene>
<protein>
    <submittedName>
        <fullName evidence="1">Uncharacterized protein</fullName>
    </submittedName>
</protein>
<dbReference type="EMBL" id="LBXD01000007">
    <property type="protein sequence ID" value="KKR23803.1"/>
    <property type="molecule type" value="Genomic_DNA"/>
</dbReference>
<accession>A0A0G0P771</accession>
<name>A0A0G0P771_9BACT</name>
<comment type="caution">
    <text evidence="1">The sequence shown here is derived from an EMBL/GenBank/DDBJ whole genome shotgun (WGS) entry which is preliminary data.</text>
</comment>
<sequence>MKYAIRLILAICLIFAIFQIASGQVLIDSYGQYVNGDKSVERIVTSGNRGYVFVEDSASGQKYEWFFPEGPNEQKNGSVPWAINTWVAFQIREIRLGQVNACFHYFVIEGDRIIEFNCGRKSSAKPDRKDQKSARINDLPDQIKKELSEFRSRAKSVWPKVLFPE</sequence>
<reference evidence="1 2" key="1">
    <citation type="journal article" date="2015" name="Nature">
        <title>rRNA introns, odd ribosomes, and small enigmatic genomes across a large radiation of phyla.</title>
        <authorList>
            <person name="Brown C.T."/>
            <person name="Hug L.A."/>
            <person name="Thomas B.C."/>
            <person name="Sharon I."/>
            <person name="Castelle C.J."/>
            <person name="Singh A."/>
            <person name="Wilkins M.J."/>
            <person name="Williams K.H."/>
            <person name="Banfield J.F."/>
        </authorList>
    </citation>
    <scope>NUCLEOTIDE SEQUENCE [LARGE SCALE GENOMIC DNA]</scope>
</reference>